<evidence type="ECO:0000259" key="1">
    <source>
        <dbReference type="PROSITE" id="PS51725"/>
    </source>
</evidence>
<protein>
    <submittedName>
        <fullName evidence="2">Antibiotic biosynthesis monooxygenase</fullName>
    </submittedName>
</protein>
<dbReference type="SUPFAM" id="SSF54909">
    <property type="entry name" value="Dimeric alpha+beta barrel"/>
    <property type="match status" value="1"/>
</dbReference>
<dbReference type="InterPro" id="IPR011008">
    <property type="entry name" value="Dimeric_a/b-barrel"/>
</dbReference>
<dbReference type="PROSITE" id="PS51725">
    <property type="entry name" value="ABM"/>
    <property type="match status" value="1"/>
</dbReference>
<keyword evidence="2" id="KW-0560">Oxidoreductase</keyword>
<sequence>MVIEIADIRVRPEDRAAFTEAIQRAATTVLSKAAGYRAHTILACQETPGRFVLKIDWETLEAHTVGFRQSPAFAEWRAIIGPFFTQPPHVEHFDVVA</sequence>
<keyword evidence="2" id="KW-0503">Monooxygenase</keyword>
<dbReference type="Proteomes" id="UP000469385">
    <property type="component" value="Unassembled WGS sequence"/>
</dbReference>
<reference evidence="2 3" key="1">
    <citation type="submission" date="2019-12" db="EMBL/GenBank/DDBJ databases">
        <authorList>
            <person name="Huq M.A."/>
        </authorList>
    </citation>
    <scope>NUCLEOTIDE SEQUENCE [LARGE SCALE GENOMIC DNA]</scope>
    <source>
        <strain evidence="2 3">MAH-25</strain>
    </source>
</reference>
<evidence type="ECO:0000313" key="3">
    <source>
        <dbReference type="Proteomes" id="UP000469385"/>
    </source>
</evidence>
<dbReference type="InterPro" id="IPR007138">
    <property type="entry name" value="ABM_dom"/>
</dbReference>
<comment type="caution">
    <text evidence="2">The sequence shown here is derived from an EMBL/GenBank/DDBJ whole genome shotgun (WGS) entry which is preliminary data.</text>
</comment>
<name>A0A6N8INF8_9BURK</name>
<dbReference type="GO" id="GO:0004497">
    <property type="term" value="F:monooxygenase activity"/>
    <property type="evidence" value="ECO:0007669"/>
    <property type="project" value="UniProtKB-KW"/>
</dbReference>
<keyword evidence="3" id="KW-1185">Reference proteome</keyword>
<proteinExistence type="predicted"/>
<dbReference type="EMBL" id="WSEL01000003">
    <property type="protein sequence ID" value="MVQ28095.1"/>
    <property type="molecule type" value="Genomic_DNA"/>
</dbReference>
<accession>A0A6N8INF8</accession>
<gene>
    <name evidence="2" type="ORF">GON04_01435</name>
</gene>
<organism evidence="2 3">
    <name type="scientific">Ramlibacter pinisoli</name>
    <dbReference type="NCBI Taxonomy" id="2682844"/>
    <lineage>
        <taxon>Bacteria</taxon>
        <taxon>Pseudomonadati</taxon>
        <taxon>Pseudomonadota</taxon>
        <taxon>Betaproteobacteria</taxon>
        <taxon>Burkholderiales</taxon>
        <taxon>Comamonadaceae</taxon>
        <taxon>Ramlibacter</taxon>
    </lineage>
</organism>
<dbReference type="Gene3D" id="3.30.70.100">
    <property type="match status" value="1"/>
</dbReference>
<dbReference type="Pfam" id="PF03992">
    <property type="entry name" value="ABM"/>
    <property type="match status" value="1"/>
</dbReference>
<dbReference type="AlphaFoldDB" id="A0A6N8INF8"/>
<feature type="domain" description="ABM" evidence="1">
    <location>
        <begin position="2"/>
        <end position="93"/>
    </location>
</feature>
<dbReference type="RefSeq" id="WP_157396238.1">
    <property type="nucleotide sequence ID" value="NZ_WSEL01000003.1"/>
</dbReference>
<evidence type="ECO:0000313" key="2">
    <source>
        <dbReference type="EMBL" id="MVQ28095.1"/>
    </source>
</evidence>